<keyword evidence="3" id="KW-1185">Reference proteome</keyword>
<evidence type="ECO:0000313" key="3">
    <source>
        <dbReference type="Proteomes" id="UP000004980"/>
    </source>
</evidence>
<dbReference type="InterPro" id="IPR003615">
    <property type="entry name" value="HNH_nuc"/>
</dbReference>
<organism evidence="2 3">
    <name type="scientific">Paraburkholderia hospita</name>
    <dbReference type="NCBI Taxonomy" id="169430"/>
    <lineage>
        <taxon>Bacteria</taxon>
        <taxon>Pseudomonadati</taxon>
        <taxon>Pseudomonadota</taxon>
        <taxon>Betaproteobacteria</taxon>
        <taxon>Burkholderiales</taxon>
        <taxon>Burkholderiaceae</taxon>
        <taxon>Paraburkholderia</taxon>
    </lineage>
</organism>
<sequence length="288" mass="32734">MKLDNKLFAKRYMDGKQAVMIQLTVAQSPDQFKFDKNAKTLSTGCWPAPRYEYERVIVFQKAEVDGVARVWIGDDAGLIQEEGTRNCHYRARKVSVYRTEEDFKGLFGLHPPESIRYLNSKQARSKRVQSFLHDDVVDSDDVLKLPTDAATTVNRLQEARLHQQQFRNALLLRWKGACAVTGIQEPGLLRASHIKSYKDSTAHECRSPHNGLLLAAGLDALFDKGFITFDQQGKLEMSELLSRATASAFGLKPNMRLTDELSEDAQKFLLHHRKNVFQRAKPSRKARA</sequence>
<evidence type="ECO:0000313" key="2">
    <source>
        <dbReference type="EMBL" id="EIN00432.1"/>
    </source>
</evidence>
<dbReference type="EMBL" id="AKAU01000079">
    <property type="protein sequence ID" value="EIN00432.1"/>
    <property type="molecule type" value="Genomic_DNA"/>
</dbReference>
<dbReference type="Pfam" id="PF13391">
    <property type="entry name" value="HNH_2"/>
    <property type="match status" value="1"/>
</dbReference>
<feature type="domain" description="HNH nuclease" evidence="1">
    <location>
        <begin position="178"/>
        <end position="230"/>
    </location>
</feature>
<accession>A0ABN0FP45</accession>
<name>A0ABN0FP45_9BURK</name>
<comment type="caution">
    <text evidence="2">The sequence shown here is derived from an EMBL/GenBank/DDBJ whole genome shotgun (WGS) entry which is preliminary data.</text>
</comment>
<evidence type="ECO:0000259" key="1">
    <source>
        <dbReference type="Pfam" id="PF13391"/>
    </source>
</evidence>
<dbReference type="Proteomes" id="UP000004980">
    <property type="component" value="Unassembled WGS sequence"/>
</dbReference>
<reference evidence="2 3" key="1">
    <citation type="journal article" date="2012" name="J. Bacteriol.">
        <title>Draft Genome Sequence of the Soil Bacterium Burkholderia terrae Strain BS001, Which Interacts with Fungal Surface Structures.</title>
        <authorList>
            <person name="Nazir R."/>
            <person name="Hansen M.A."/>
            <person name="Sorensen S."/>
            <person name="van Elsas J.D."/>
        </authorList>
    </citation>
    <scope>NUCLEOTIDE SEQUENCE [LARGE SCALE GENOMIC DNA]</scope>
    <source>
        <strain evidence="2 3">BS001</strain>
    </source>
</reference>
<dbReference type="RefSeq" id="WP_007582264.1">
    <property type="nucleotide sequence ID" value="NZ_AKAU01000079.1"/>
</dbReference>
<protein>
    <recommendedName>
        <fullName evidence="1">HNH nuclease domain-containing protein</fullName>
    </recommendedName>
</protein>
<gene>
    <name evidence="2" type="ORF">WQE_15416</name>
</gene>
<proteinExistence type="predicted"/>